<keyword evidence="6 9" id="KW-1133">Transmembrane helix</keyword>
<comment type="similarity">
    <text evidence="9">Belongs to the SecE/SEC61-gamma family.</text>
</comment>
<evidence type="ECO:0000256" key="2">
    <source>
        <dbReference type="ARBA" id="ARBA00022448"/>
    </source>
</evidence>
<evidence type="ECO:0000313" key="11">
    <source>
        <dbReference type="Proteomes" id="UP000823631"/>
    </source>
</evidence>
<dbReference type="AlphaFoldDB" id="A0A9D9DBP6"/>
<dbReference type="InterPro" id="IPR038379">
    <property type="entry name" value="SecE_sf"/>
</dbReference>
<keyword evidence="8 9" id="KW-0472">Membrane</keyword>
<organism evidence="10 11">
    <name type="scientific">Candidatus Avisuccinivibrio stercorigallinarum</name>
    <dbReference type="NCBI Taxonomy" id="2840704"/>
    <lineage>
        <taxon>Bacteria</taxon>
        <taxon>Pseudomonadati</taxon>
        <taxon>Pseudomonadota</taxon>
        <taxon>Gammaproteobacteria</taxon>
        <taxon>Aeromonadales</taxon>
        <taxon>Succinivibrionaceae</taxon>
        <taxon>Succinivibrionaceae incertae sedis</taxon>
        <taxon>Candidatus Avisuccinivibrio</taxon>
    </lineage>
</organism>
<comment type="subcellular location">
    <subcellularLocation>
        <location evidence="1">Membrane</location>
    </subcellularLocation>
</comment>
<feature type="transmembrane region" description="Helical" evidence="9">
    <location>
        <begin position="88"/>
        <end position="115"/>
    </location>
</feature>
<dbReference type="HAMAP" id="MF_00422">
    <property type="entry name" value="SecE"/>
    <property type="match status" value="1"/>
</dbReference>
<reference evidence="10" key="1">
    <citation type="submission" date="2020-10" db="EMBL/GenBank/DDBJ databases">
        <authorList>
            <person name="Gilroy R."/>
        </authorList>
    </citation>
    <scope>NUCLEOTIDE SEQUENCE</scope>
    <source>
        <strain evidence="10">17213</strain>
    </source>
</reference>
<evidence type="ECO:0000256" key="5">
    <source>
        <dbReference type="ARBA" id="ARBA00022927"/>
    </source>
</evidence>
<evidence type="ECO:0000256" key="7">
    <source>
        <dbReference type="ARBA" id="ARBA00023010"/>
    </source>
</evidence>
<protein>
    <recommendedName>
        <fullName evidence="9">Protein translocase subunit SecE</fullName>
    </recommendedName>
</protein>
<dbReference type="GO" id="GO:0009306">
    <property type="term" value="P:protein secretion"/>
    <property type="evidence" value="ECO:0007669"/>
    <property type="project" value="UniProtKB-UniRule"/>
</dbReference>
<evidence type="ECO:0000256" key="6">
    <source>
        <dbReference type="ARBA" id="ARBA00022989"/>
    </source>
</evidence>
<comment type="subunit">
    <text evidence="9">Component of the Sec protein translocase complex. Heterotrimer consisting of SecY, SecE and SecG subunits. The heterotrimers can form oligomers, although 1 heterotrimer is thought to be able to translocate proteins. Interacts with the ribosome. Interacts with SecDF, and other proteins may be involved. Interacts with SecA.</text>
</comment>
<dbReference type="NCBIfam" id="TIGR00964">
    <property type="entry name" value="secE_bact"/>
    <property type="match status" value="1"/>
</dbReference>
<dbReference type="PANTHER" id="PTHR33910:SF1">
    <property type="entry name" value="PROTEIN TRANSLOCASE SUBUNIT SECE"/>
    <property type="match status" value="1"/>
</dbReference>
<evidence type="ECO:0000256" key="9">
    <source>
        <dbReference type="HAMAP-Rule" id="MF_00422"/>
    </source>
</evidence>
<dbReference type="GO" id="GO:0006605">
    <property type="term" value="P:protein targeting"/>
    <property type="evidence" value="ECO:0007669"/>
    <property type="project" value="UniProtKB-UniRule"/>
</dbReference>
<keyword evidence="4 9" id="KW-0812">Transmembrane</keyword>
<proteinExistence type="inferred from homology"/>
<evidence type="ECO:0000256" key="8">
    <source>
        <dbReference type="ARBA" id="ARBA00023136"/>
    </source>
</evidence>
<dbReference type="PANTHER" id="PTHR33910">
    <property type="entry name" value="PROTEIN TRANSLOCASE SUBUNIT SECE"/>
    <property type="match status" value="1"/>
</dbReference>
<dbReference type="InterPro" id="IPR001901">
    <property type="entry name" value="Translocase_SecE/Sec61-g"/>
</dbReference>
<feature type="transmembrane region" description="Helical" evidence="9">
    <location>
        <begin position="38"/>
        <end position="56"/>
    </location>
</feature>
<keyword evidence="5 9" id="KW-0653">Protein transport</keyword>
<comment type="function">
    <text evidence="9">Essential subunit of the Sec protein translocation channel SecYEG. Clamps together the 2 halves of SecY. May contact the channel plug during translocation.</text>
</comment>
<evidence type="ECO:0000256" key="4">
    <source>
        <dbReference type="ARBA" id="ARBA00022692"/>
    </source>
</evidence>
<dbReference type="EMBL" id="JADINH010000084">
    <property type="protein sequence ID" value="MBO8415515.1"/>
    <property type="molecule type" value="Genomic_DNA"/>
</dbReference>
<keyword evidence="3 9" id="KW-1003">Cell membrane</keyword>
<accession>A0A9D9DBP6</accession>
<keyword evidence="7 9" id="KW-0811">Translocation</keyword>
<dbReference type="Proteomes" id="UP000823631">
    <property type="component" value="Unassembled WGS sequence"/>
</dbReference>
<evidence type="ECO:0000313" key="10">
    <source>
        <dbReference type="EMBL" id="MBO8415515.1"/>
    </source>
</evidence>
<evidence type="ECO:0000256" key="1">
    <source>
        <dbReference type="ARBA" id="ARBA00004370"/>
    </source>
</evidence>
<dbReference type="InterPro" id="IPR005807">
    <property type="entry name" value="SecE_bac"/>
</dbReference>
<dbReference type="Gene3D" id="1.20.5.1030">
    <property type="entry name" value="Preprotein translocase secy subunit"/>
    <property type="match status" value="1"/>
</dbReference>
<keyword evidence="2 9" id="KW-0813">Transport</keyword>
<dbReference type="GO" id="GO:0008320">
    <property type="term" value="F:protein transmembrane transporter activity"/>
    <property type="evidence" value="ECO:0007669"/>
    <property type="project" value="UniProtKB-UniRule"/>
</dbReference>
<gene>
    <name evidence="9 10" type="primary">secE</name>
    <name evidence="10" type="ORF">IAB19_03925</name>
</gene>
<evidence type="ECO:0000256" key="3">
    <source>
        <dbReference type="ARBA" id="ARBA00022475"/>
    </source>
</evidence>
<sequence length="117" mass="13310">MLLWLVSIVLIAGAIIGNWYYTQHVMIDESSFDRFIRVAIVIVVIAAGLGVLIFTNKGRQLLNFGREAYVELRKVVWPTRQEAMQTTLIVFVAVCIVSLFLYLCDVLFLGLVRFITL</sequence>
<comment type="caution">
    <text evidence="9">Lacks conserved residue(s) required for the propagation of feature annotation.</text>
</comment>
<dbReference type="GO" id="GO:0065002">
    <property type="term" value="P:intracellular protein transmembrane transport"/>
    <property type="evidence" value="ECO:0007669"/>
    <property type="project" value="UniProtKB-UniRule"/>
</dbReference>
<dbReference type="Pfam" id="PF00584">
    <property type="entry name" value="SecE"/>
    <property type="match status" value="1"/>
</dbReference>
<name>A0A9D9DBP6_9GAMM</name>
<dbReference type="GO" id="GO:0005886">
    <property type="term" value="C:plasma membrane"/>
    <property type="evidence" value="ECO:0007669"/>
    <property type="project" value="UniProtKB-UniRule"/>
</dbReference>
<dbReference type="PRINTS" id="PR01650">
    <property type="entry name" value="SECETRNLCASE"/>
</dbReference>
<comment type="caution">
    <text evidence="10">The sequence shown here is derived from an EMBL/GenBank/DDBJ whole genome shotgun (WGS) entry which is preliminary data.</text>
</comment>
<dbReference type="GO" id="GO:0043952">
    <property type="term" value="P:protein transport by the Sec complex"/>
    <property type="evidence" value="ECO:0007669"/>
    <property type="project" value="UniProtKB-UniRule"/>
</dbReference>
<reference evidence="10" key="2">
    <citation type="journal article" date="2021" name="PeerJ">
        <title>Extensive microbial diversity within the chicken gut microbiome revealed by metagenomics and culture.</title>
        <authorList>
            <person name="Gilroy R."/>
            <person name="Ravi A."/>
            <person name="Getino M."/>
            <person name="Pursley I."/>
            <person name="Horton D.L."/>
            <person name="Alikhan N.F."/>
            <person name="Baker D."/>
            <person name="Gharbi K."/>
            <person name="Hall N."/>
            <person name="Watson M."/>
            <person name="Adriaenssens E.M."/>
            <person name="Foster-Nyarko E."/>
            <person name="Jarju S."/>
            <person name="Secka A."/>
            <person name="Antonio M."/>
            <person name="Oren A."/>
            <person name="Chaudhuri R.R."/>
            <person name="La Ragione R."/>
            <person name="Hildebrand F."/>
            <person name="Pallen M.J."/>
        </authorList>
    </citation>
    <scope>NUCLEOTIDE SEQUENCE</scope>
    <source>
        <strain evidence="10">17213</strain>
    </source>
</reference>